<keyword evidence="8" id="KW-0472">Membrane</keyword>
<dbReference type="SUPFAM" id="SSF49785">
    <property type="entry name" value="Galactose-binding domain-like"/>
    <property type="match status" value="1"/>
</dbReference>
<dbReference type="InterPro" id="IPR008207">
    <property type="entry name" value="Sig_transdc_His_kin_Hpt_dom"/>
</dbReference>
<keyword evidence="7" id="KW-0175">Coiled coil</keyword>
<dbReference type="Gene3D" id="3.30.565.10">
    <property type="entry name" value="Histidine kinase-like ATPase, C-terminal domain"/>
    <property type="match status" value="1"/>
</dbReference>
<dbReference type="AlphaFoldDB" id="A0A1Y6BAC9"/>
<dbReference type="SUPFAM" id="SSF47226">
    <property type="entry name" value="Histidine-containing phosphotransfer domain, HPT domain"/>
    <property type="match status" value="1"/>
</dbReference>
<dbReference type="InterPro" id="IPR051315">
    <property type="entry name" value="Bact_Chemotaxis_CheA"/>
</dbReference>
<keyword evidence="8" id="KW-0812">Transmembrane</keyword>
<feature type="modified residue" description="Phosphohistidine" evidence="6">
    <location>
        <position position="638"/>
    </location>
</feature>
<dbReference type="PANTHER" id="PTHR43395">
    <property type="entry name" value="SENSOR HISTIDINE KINASE CHEA"/>
    <property type="match status" value="1"/>
</dbReference>
<dbReference type="Gene3D" id="3.30.450.20">
    <property type="entry name" value="PAS domain"/>
    <property type="match status" value="1"/>
</dbReference>
<dbReference type="Pfam" id="PF02518">
    <property type="entry name" value="HATPase_c"/>
    <property type="match status" value="1"/>
</dbReference>
<proteinExistence type="predicted"/>
<evidence type="ECO:0000256" key="6">
    <source>
        <dbReference type="PROSITE-ProRule" id="PRU00110"/>
    </source>
</evidence>
<feature type="transmembrane region" description="Helical" evidence="8">
    <location>
        <begin position="264"/>
        <end position="281"/>
    </location>
</feature>
<evidence type="ECO:0000256" key="5">
    <source>
        <dbReference type="ARBA" id="ARBA00022777"/>
    </source>
</evidence>
<dbReference type="FunFam" id="3.30.565.10:FF:000016">
    <property type="entry name" value="Chemotaxis protein CheA, putative"/>
    <property type="match status" value="1"/>
</dbReference>
<dbReference type="RefSeq" id="WP_143478115.1">
    <property type="nucleotide sequence ID" value="NZ_FWZT01000003.1"/>
</dbReference>
<dbReference type="EMBL" id="FWZT01000003">
    <property type="protein sequence ID" value="SME99919.1"/>
    <property type="molecule type" value="Genomic_DNA"/>
</dbReference>
<dbReference type="InterPro" id="IPR036641">
    <property type="entry name" value="HPT_dom_sf"/>
</dbReference>
<keyword evidence="5 11" id="KW-0418">Kinase</keyword>
<dbReference type="InterPro" id="IPR003594">
    <property type="entry name" value="HATPase_dom"/>
</dbReference>
<feature type="transmembrane region" description="Helical" evidence="8">
    <location>
        <begin position="229"/>
        <end position="252"/>
    </location>
</feature>
<evidence type="ECO:0000313" key="11">
    <source>
        <dbReference type="EMBL" id="SME99919.1"/>
    </source>
</evidence>
<feature type="domain" description="PAC" evidence="9">
    <location>
        <begin position="528"/>
        <end position="580"/>
    </location>
</feature>
<dbReference type="InterPro" id="IPR011623">
    <property type="entry name" value="7TMR_DISM_rcpt_extracell_dom1"/>
</dbReference>
<evidence type="ECO:0000256" key="7">
    <source>
        <dbReference type="SAM" id="Coils"/>
    </source>
</evidence>
<keyword evidence="8" id="KW-1133">Transmembrane helix</keyword>
<protein>
    <recommendedName>
        <fullName evidence="2">histidine kinase</fullName>
        <ecNumber evidence="2">2.7.13.3</ecNumber>
    </recommendedName>
</protein>
<dbReference type="Gene3D" id="1.20.120.160">
    <property type="entry name" value="HPT domain"/>
    <property type="match status" value="1"/>
</dbReference>
<feature type="transmembrane region" description="Helical" evidence="8">
    <location>
        <begin position="203"/>
        <end position="222"/>
    </location>
</feature>
<evidence type="ECO:0000256" key="8">
    <source>
        <dbReference type="SAM" id="Phobius"/>
    </source>
</evidence>
<dbReference type="SUPFAM" id="SSF55874">
    <property type="entry name" value="ATPase domain of HSP90 chaperone/DNA topoisomerase II/histidine kinase"/>
    <property type="match status" value="1"/>
</dbReference>
<evidence type="ECO:0000259" key="9">
    <source>
        <dbReference type="PROSITE" id="PS50113"/>
    </source>
</evidence>
<reference evidence="12" key="1">
    <citation type="submission" date="2017-04" db="EMBL/GenBank/DDBJ databases">
        <authorList>
            <person name="Varghese N."/>
            <person name="Submissions S."/>
        </authorList>
    </citation>
    <scope>NUCLEOTIDE SEQUENCE [LARGE SCALE GENOMIC DNA]</scope>
    <source>
        <strain evidence="12">RKEM611</strain>
    </source>
</reference>
<dbReference type="InterPro" id="IPR036890">
    <property type="entry name" value="HATPase_C_sf"/>
</dbReference>
<accession>A0A1Y6BAC9</accession>
<feature type="transmembrane region" description="Helical" evidence="8">
    <location>
        <begin position="317"/>
        <end position="339"/>
    </location>
</feature>
<feature type="coiled-coil region" evidence="7">
    <location>
        <begin position="424"/>
        <end position="451"/>
    </location>
</feature>
<organism evidence="11 12">
    <name type="scientific">Pseudobacteriovorax antillogorgiicola</name>
    <dbReference type="NCBI Taxonomy" id="1513793"/>
    <lineage>
        <taxon>Bacteria</taxon>
        <taxon>Pseudomonadati</taxon>
        <taxon>Bdellovibrionota</taxon>
        <taxon>Oligoflexia</taxon>
        <taxon>Oligoflexales</taxon>
        <taxon>Pseudobacteriovoracaceae</taxon>
        <taxon>Pseudobacteriovorax</taxon>
    </lineage>
</organism>
<evidence type="ECO:0000259" key="10">
    <source>
        <dbReference type="PROSITE" id="PS50894"/>
    </source>
</evidence>
<evidence type="ECO:0000256" key="4">
    <source>
        <dbReference type="ARBA" id="ARBA00022679"/>
    </source>
</evidence>
<dbReference type="Proteomes" id="UP000192907">
    <property type="component" value="Unassembled WGS sequence"/>
</dbReference>
<sequence length="957" mass="108711">MPPIYRVMLSILAISYLFRTNWAVAQSHNVVKGVADLRSSDFSDGKVIPLSGQWEFYWQQLVPGVAVDDLSDIDSKDFIEVPGSWGRSDQRSTYGYGTYRIRVDLDKIQTLAIRWPTIYSSARIFIDDLKILDIGKVADKPDQHIMQLSERAISFQPENPSFYLTIQVTNYDMFLAGLAKATIEIGSPEVIFAKNEKITASTMFLIGCLFMMGIYHFCLFALRRKSKSAAYFGASCLLIAAYTLVARGRPIIVFLPHITSKEQIFLFNLWLLSIPSFLYFTNEIIPRSIPRRFIQSVAWFKGVYLASIFVLETKVFLNLSVIAQVVALISMIFIFKASIKGVFQRIEGARLFLMGLLVLLISTVNDMALARALIQSIPLGATGLFAFIFCQSFLLAKRFSNAFTRVSRSERKIRQLSGDLKSERDHVIQLNETLEQRVEEQTRDIRSFMTNLEMGIFAIQGDSLEIHGDISDHMKVLFDAESFEGVNICSLLFEQSHLDSNEQNLAKNVLVAAMGEDLLAFETNSHGLPYEVERQNKNGESQILELSWNPIVNDDDIVNKILVTVRDVTLIRSLEEEALTKEEDLQFIGELLNIDPAKFRRFIDDCYEFVSENRKLINSKSIQEKDMEALKVLFINMHTMKGAARSLYLKKMTQVFHETEQYYATLQTDANIEWSIDKMNSDLDEVVDIIRSYENLSKNKLGRDFDGEPHIEFSESEVEKMLHLMTRFENEEPISLGNDHLSLHKTIFERLYLRRQQVIAESCQVLPALAKDLGKNNPRLMIEDNEIYMNSVGEDILRKVFVHILRNSMDHGIEPPDVRSAIGKDPVGNISIRMTWETSKVTISYRDDGAGLDLQKISKMAIHRGVLSEDNAGTPYQVAQCIFNAGFSTAKQVNDISGRGVGMGAIKKFIEDAEGTIEISLDQPIAGRQNRSFAFLIELPQNLFARYKDFKGQQNVA</sequence>
<dbReference type="PRINTS" id="PR00344">
    <property type="entry name" value="BCTRLSENSOR"/>
</dbReference>
<dbReference type="InterPro" id="IPR008979">
    <property type="entry name" value="Galactose-bd-like_sf"/>
</dbReference>
<keyword evidence="4" id="KW-0808">Transferase</keyword>
<dbReference type="STRING" id="1513793.SAMN06296036_10353"/>
<keyword evidence="3 6" id="KW-0597">Phosphoprotein</keyword>
<dbReference type="InterPro" id="IPR004358">
    <property type="entry name" value="Sig_transdc_His_kin-like_C"/>
</dbReference>
<gene>
    <name evidence="11" type="ORF">SAMN06296036_10353</name>
</gene>
<keyword evidence="12" id="KW-1185">Reference proteome</keyword>
<feature type="domain" description="HPt" evidence="10">
    <location>
        <begin position="595"/>
        <end position="693"/>
    </location>
</feature>
<feature type="transmembrane region" description="Helical" evidence="8">
    <location>
        <begin position="293"/>
        <end position="311"/>
    </location>
</feature>
<dbReference type="PROSITE" id="PS50894">
    <property type="entry name" value="HPT"/>
    <property type="match status" value="1"/>
</dbReference>
<evidence type="ECO:0000256" key="3">
    <source>
        <dbReference type="ARBA" id="ARBA00022553"/>
    </source>
</evidence>
<dbReference type="Pfam" id="PF07695">
    <property type="entry name" value="7TMR-DISM_7TM"/>
    <property type="match status" value="1"/>
</dbReference>
<dbReference type="GO" id="GO:0000155">
    <property type="term" value="F:phosphorelay sensor kinase activity"/>
    <property type="evidence" value="ECO:0007669"/>
    <property type="project" value="UniProtKB-ARBA"/>
</dbReference>
<dbReference type="InterPro" id="IPR000700">
    <property type="entry name" value="PAS-assoc_C"/>
</dbReference>
<dbReference type="PROSITE" id="PS50113">
    <property type="entry name" value="PAC"/>
    <property type="match status" value="1"/>
</dbReference>
<dbReference type="PANTHER" id="PTHR43395:SF10">
    <property type="entry name" value="CHEMOTAXIS PROTEIN CHEA"/>
    <property type="match status" value="1"/>
</dbReference>
<feature type="transmembrane region" description="Helical" evidence="8">
    <location>
        <begin position="376"/>
        <end position="396"/>
    </location>
</feature>
<dbReference type="SMART" id="SM00387">
    <property type="entry name" value="HATPase_c"/>
    <property type="match status" value="1"/>
</dbReference>
<evidence type="ECO:0000256" key="2">
    <source>
        <dbReference type="ARBA" id="ARBA00012438"/>
    </source>
</evidence>
<evidence type="ECO:0000256" key="1">
    <source>
        <dbReference type="ARBA" id="ARBA00000085"/>
    </source>
</evidence>
<evidence type="ECO:0000313" key="12">
    <source>
        <dbReference type="Proteomes" id="UP000192907"/>
    </source>
</evidence>
<dbReference type="EC" id="2.7.13.3" evidence="2"/>
<name>A0A1Y6BAC9_9BACT</name>
<comment type="catalytic activity">
    <reaction evidence="1">
        <text>ATP + protein L-histidine = ADP + protein N-phospho-L-histidine.</text>
        <dbReference type="EC" id="2.7.13.3"/>
    </reaction>
</comment>